<gene>
    <name evidence="1" type="ORF">H4281_17800</name>
</gene>
<comment type="caution">
    <text evidence="1">The sequence shown here is derived from an EMBL/GenBank/DDBJ whole genome shotgun (WGS) entry which is preliminary data.</text>
</comment>
<proteinExistence type="predicted"/>
<evidence type="ECO:0000313" key="1">
    <source>
        <dbReference type="EMBL" id="MBB1155000.1"/>
    </source>
</evidence>
<dbReference type="AlphaFoldDB" id="A0A7W3VXL5"/>
<evidence type="ECO:0008006" key="3">
    <source>
        <dbReference type="Google" id="ProtNLM"/>
    </source>
</evidence>
<evidence type="ECO:0000313" key="2">
    <source>
        <dbReference type="Proteomes" id="UP000526734"/>
    </source>
</evidence>
<name>A0A7W3VXL5_9PSEU</name>
<protein>
    <recommendedName>
        <fullName evidence="3">Excreted virulence factor EspC, type VII ESX diderm</fullName>
    </recommendedName>
</protein>
<reference evidence="1 2" key="1">
    <citation type="submission" date="2020-08" db="EMBL/GenBank/DDBJ databases">
        <title>Amycolatopsis sp. nov. DR6-1 isolated from Dendrobium heterocarpum.</title>
        <authorList>
            <person name="Tedsree N."/>
            <person name="Kuncharoen N."/>
            <person name="Likhitwitayawuid K."/>
            <person name="Tanasupawat S."/>
        </authorList>
    </citation>
    <scope>NUCLEOTIDE SEQUENCE [LARGE SCALE GENOMIC DNA]</scope>
    <source>
        <strain evidence="1 2">DR6-1</strain>
    </source>
</reference>
<organism evidence="1 2">
    <name type="scientific">Amycolatopsis dendrobii</name>
    <dbReference type="NCBI Taxonomy" id="2760662"/>
    <lineage>
        <taxon>Bacteria</taxon>
        <taxon>Bacillati</taxon>
        <taxon>Actinomycetota</taxon>
        <taxon>Actinomycetes</taxon>
        <taxon>Pseudonocardiales</taxon>
        <taxon>Pseudonocardiaceae</taxon>
        <taxon>Amycolatopsis</taxon>
    </lineage>
</organism>
<keyword evidence="2" id="KW-1185">Reference proteome</keyword>
<accession>A0A7W3VXL5</accession>
<dbReference type="Proteomes" id="UP000526734">
    <property type="component" value="Unassembled WGS sequence"/>
</dbReference>
<dbReference type="EMBL" id="JACGZW010000005">
    <property type="protein sequence ID" value="MBB1155000.1"/>
    <property type="molecule type" value="Genomic_DNA"/>
</dbReference>
<sequence>MSRKGYRSPGRVTVHTTGGSFMIGFETDLDDLRKASGFVAAAGDAAETARGGVRRLDLPDAVGPAAIIGSIDLFGGGPTTAFGGSLGMPKVAAAYENHRAKVEEALAKLAFTTHQASEALKRVAELYEASDAESQSAVRRAGGEVR</sequence>